<organism evidence="4">
    <name type="scientific">Escherichia coli</name>
    <dbReference type="NCBI Taxonomy" id="562"/>
    <lineage>
        <taxon>Bacteria</taxon>
        <taxon>Pseudomonadati</taxon>
        <taxon>Pseudomonadota</taxon>
        <taxon>Gammaproteobacteria</taxon>
        <taxon>Enterobacterales</taxon>
        <taxon>Enterobacteriaceae</taxon>
        <taxon>Escherichia</taxon>
    </lineage>
</organism>
<evidence type="ECO:0000259" key="2">
    <source>
        <dbReference type="Pfam" id="PF00534"/>
    </source>
</evidence>
<dbReference type="InterPro" id="IPR001296">
    <property type="entry name" value="Glyco_trans_1"/>
</dbReference>
<dbReference type="Gene3D" id="3.40.50.2000">
    <property type="entry name" value="Glycogen Phosphorylase B"/>
    <property type="match status" value="2"/>
</dbReference>
<dbReference type="PANTHER" id="PTHR46401">
    <property type="entry name" value="GLYCOSYLTRANSFERASE WBBK-RELATED"/>
    <property type="match status" value="1"/>
</dbReference>
<dbReference type="Pfam" id="PF00534">
    <property type="entry name" value="Glycos_transf_1"/>
    <property type="match status" value="1"/>
</dbReference>
<dbReference type="AlphaFoldDB" id="A0A0A8J3K6"/>
<feature type="domain" description="Glycosyl transferase family 1" evidence="2">
    <location>
        <begin position="176"/>
        <end position="287"/>
    </location>
</feature>
<evidence type="ECO:0000259" key="3">
    <source>
        <dbReference type="Pfam" id="PF13439"/>
    </source>
</evidence>
<accession>A0A0A8J3K6</accession>
<evidence type="ECO:0000313" key="4">
    <source>
        <dbReference type="EMBL" id="BAQ00831.1"/>
    </source>
</evidence>
<proteinExistence type="predicted"/>
<sequence length="343" mass="39365">MIMVTIDGIIYNLQSFGGISVYFNELIQGMVKSNYQAEILLYKNKEFEFDTSDLKLQYRKPRILERYRNVSDIKTRVLHSSYYRVHKSPNLNVKNVTTVHDFTYEKYRGGMSKFIHSLQKYHAIKNSDIVICISNNTARDLLKYCPISEDKIRVIYNGVSPSYKHISNMSDMRVNNSVLFVGAREGYKNFVLAVKAVGKLHGLKLTIVGGGSLKKYERELLEKYLKNRYEHFTFLSNEDLNIQYNTAYALVYPSSYEGFGIPVLEAMQAGCPVICANTSSLPEVGGNAPIYIDDINEFTLKEALELVNLKRNVMIERGLLQAQKFSWSKCVNETIKVYNELNI</sequence>
<evidence type="ECO:0000256" key="1">
    <source>
        <dbReference type="ARBA" id="ARBA00022679"/>
    </source>
</evidence>
<feature type="domain" description="Glycosyltransferase subfamily 4-like N-terminal" evidence="3">
    <location>
        <begin position="16"/>
        <end position="162"/>
    </location>
</feature>
<keyword evidence="1 4" id="KW-0808">Transferase</keyword>
<protein>
    <submittedName>
        <fullName evidence="4">Putative glycosyltransferase</fullName>
    </submittedName>
</protein>
<reference evidence="4" key="1">
    <citation type="journal article" date="2014" name="DNA Res.">
        <title>A complete view of the genetic diversity of the Escherichia coli O-antigen biosynthesis gene cluster.</title>
        <authorList>
            <person name="Iguchi A."/>
            <person name="Iyoda S."/>
            <person name="Kikuchi T."/>
            <person name="Ogura Y."/>
            <person name="Katsura K."/>
            <person name="Ohnishi M."/>
            <person name="Hayashi T."/>
            <person name="Thomson N.R."/>
        </authorList>
    </citation>
    <scope>NUCLEOTIDE SEQUENCE</scope>
    <source>
        <strain evidence="4">H502a</strain>
    </source>
</reference>
<dbReference type="PANTHER" id="PTHR46401:SF2">
    <property type="entry name" value="GLYCOSYLTRANSFERASE WBBK-RELATED"/>
    <property type="match status" value="1"/>
</dbReference>
<dbReference type="GO" id="GO:0016757">
    <property type="term" value="F:glycosyltransferase activity"/>
    <property type="evidence" value="ECO:0007669"/>
    <property type="project" value="InterPro"/>
</dbReference>
<dbReference type="CDD" id="cd03809">
    <property type="entry name" value="GT4_MtfB-like"/>
    <property type="match status" value="1"/>
</dbReference>
<name>A0A0A8J3K6_ECOLX</name>
<dbReference type="EMBL" id="AB811613">
    <property type="protein sequence ID" value="BAQ00831.1"/>
    <property type="molecule type" value="Genomic_DNA"/>
</dbReference>
<dbReference type="GO" id="GO:0009103">
    <property type="term" value="P:lipopolysaccharide biosynthetic process"/>
    <property type="evidence" value="ECO:0007669"/>
    <property type="project" value="TreeGrafter"/>
</dbReference>
<dbReference type="Pfam" id="PF13439">
    <property type="entry name" value="Glyco_transf_4"/>
    <property type="match status" value="1"/>
</dbReference>
<dbReference type="SUPFAM" id="SSF53756">
    <property type="entry name" value="UDP-Glycosyltransferase/glycogen phosphorylase"/>
    <property type="match status" value="1"/>
</dbReference>
<dbReference type="InterPro" id="IPR028098">
    <property type="entry name" value="Glyco_trans_4-like_N"/>
</dbReference>